<gene>
    <name evidence="8" type="primary">recF</name>
    <name evidence="10" type="ORF">GCM10025876_19490</name>
</gene>
<dbReference type="PANTHER" id="PTHR32182">
    <property type="entry name" value="DNA REPLICATION AND REPAIR PROTEIN RECF"/>
    <property type="match status" value="1"/>
</dbReference>
<reference evidence="11" key="1">
    <citation type="journal article" date="2019" name="Int. J. Syst. Evol. Microbiol.">
        <title>The Global Catalogue of Microorganisms (GCM) 10K type strain sequencing project: providing services to taxonomists for standard genome sequencing and annotation.</title>
        <authorList>
            <consortium name="The Broad Institute Genomics Platform"/>
            <consortium name="The Broad Institute Genome Sequencing Center for Infectious Disease"/>
            <person name="Wu L."/>
            <person name="Ma J."/>
        </authorList>
    </citation>
    <scope>NUCLEOTIDE SEQUENCE [LARGE SCALE GENOMIC DNA]</scope>
    <source>
        <strain evidence="11">NBRC 112299</strain>
    </source>
</reference>
<evidence type="ECO:0000256" key="7">
    <source>
        <dbReference type="ARBA" id="ARBA00025401"/>
    </source>
</evidence>
<evidence type="ECO:0000256" key="2">
    <source>
        <dbReference type="ARBA" id="ARBA00008016"/>
    </source>
</evidence>
<keyword evidence="4 8" id="KW-0227">DNA damage</keyword>
<evidence type="ECO:0000256" key="1">
    <source>
        <dbReference type="ARBA" id="ARBA00004496"/>
    </source>
</evidence>
<dbReference type="PANTHER" id="PTHR32182:SF0">
    <property type="entry name" value="DNA REPLICATION AND REPAIR PROTEIN RECF"/>
    <property type="match status" value="1"/>
</dbReference>
<comment type="subcellular location">
    <subcellularLocation>
        <location evidence="1 8">Cytoplasm</location>
    </subcellularLocation>
</comment>
<evidence type="ECO:0000259" key="9">
    <source>
        <dbReference type="Pfam" id="PF02463"/>
    </source>
</evidence>
<organism evidence="10 11">
    <name type="scientific">Demequina litorisediminis</name>
    <dbReference type="NCBI Taxonomy" id="1849022"/>
    <lineage>
        <taxon>Bacteria</taxon>
        <taxon>Bacillati</taxon>
        <taxon>Actinomycetota</taxon>
        <taxon>Actinomycetes</taxon>
        <taxon>Micrococcales</taxon>
        <taxon>Demequinaceae</taxon>
        <taxon>Demequina</taxon>
    </lineage>
</organism>
<keyword evidence="5 8" id="KW-0234">DNA repair</keyword>
<evidence type="ECO:0000256" key="6">
    <source>
        <dbReference type="ARBA" id="ARBA00023236"/>
    </source>
</evidence>
<dbReference type="RefSeq" id="WP_348523544.1">
    <property type="nucleotide sequence ID" value="NZ_BSUN01000001.1"/>
</dbReference>
<dbReference type="Pfam" id="PF02463">
    <property type="entry name" value="SMC_N"/>
    <property type="match status" value="1"/>
</dbReference>
<feature type="binding site" evidence="8">
    <location>
        <begin position="30"/>
        <end position="37"/>
    </location>
    <ligand>
        <name>ATP</name>
        <dbReference type="ChEBI" id="CHEBI:30616"/>
    </ligand>
</feature>
<keyword evidence="8" id="KW-0235">DNA replication</keyword>
<keyword evidence="8" id="KW-0963">Cytoplasm</keyword>
<dbReference type="SUPFAM" id="SSF52540">
    <property type="entry name" value="P-loop containing nucleoside triphosphate hydrolases"/>
    <property type="match status" value="1"/>
</dbReference>
<feature type="domain" description="RecF/RecN/SMC N-terminal" evidence="9">
    <location>
        <begin position="3"/>
        <end position="122"/>
    </location>
</feature>
<dbReference type="InterPro" id="IPR027417">
    <property type="entry name" value="P-loop_NTPase"/>
</dbReference>
<dbReference type="InterPro" id="IPR018078">
    <property type="entry name" value="DNA-binding_RecF_CS"/>
</dbReference>
<evidence type="ECO:0000313" key="11">
    <source>
        <dbReference type="Proteomes" id="UP001157125"/>
    </source>
</evidence>
<protein>
    <recommendedName>
        <fullName evidence="3 8">DNA replication and repair protein RecF</fullName>
    </recommendedName>
</protein>
<comment type="similarity">
    <text evidence="2 8">Belongs to the RecF family.</text>
</comment>
<evidence type="ECO:0000313" key="10">
    <source>
        <dbReference type="EMBL" id="GMA35745.1"/>
    </source>
</evidence>
<keyword evidence="8" id="KW-0547">Nucleotide-binding</keyword>
<keyword evidence="6 8" id="KW-0742">SOS response</keyword>
<evidence type="ECO:0000256" key="4">
    <source>
        <dbReference type="ARBA" id="ARBA00022763"/>
    </source>
</evidence>
<dbReference type="Proteomes" id="UP001157125">
    <property type="component" value="Unassembled WGS sequence"/>
</dbReference>
<dbReference type="Gene3D" id="3.40.50.300">
    <property type="entry name" value="P-loop containing nucleotide triphosphate hydrolases"/>
    <property type="match status" value="1"/>
</dbReference>
<dbReference type="InterPro" id="IPR003395">
    <property type="entry name" value="RecF/RecN/SMC_N"/>
</dbReference>
<evidence type="ECO:0000256" key="8">
    <source>
        <dbReference type="HAMAP-Rule" id="MF_00365"/>
    </source>
</evidence>
<name>A0ABQ6IEN1_9MICO</name>
<comment type="caution">
    <text evidence="10">The sequence shown here is derived from an EMBL/GenBank/DDBJ whole genome shotgun (WGS) entry which is preliminary data.</text>
</comment>
<keyword evidence="11" id="KW-1185">Reference proteome</keyword>
<evidence type="ECO:0000256" key="5">
    <source>
        <dbReference type="ARBA" id="ARBA00023204"/>
    </source>
</evidence>
<keyword evidence="8" id="KW-0238">DNA-binding</keyword>
<evidence type="ECO:0000256" key="3">
    <source>
        <dbReference type="ARBA" id="ARBA00020170"/>
    </source>
</evidence>
<keyword evidence="8" id="KW-0067">ATP-binding</keyword>
<dbReference type="EMBL" id="BSUN01000001">
    <property type="protein sequence ID" value="GMA35745.1"/>
    <property type="molecule type" value="Genomic_DNA"/>
</dbReference>
<proteinExistence type="inferred from homology"/>
<dbReference type="PROSITE" id="PS00617">
    <property type="entry name" value="RECF_1"/>
    <property type="match status" value="1"/>
</dbReference>
<dbReference type="HAMAP" id="MF_00365">
    <property type="entry name" value="RecF"/>
    <property type="match status" value="1"/>
</dbReference>
<sequence length="153" mass="16819">MRVTHLSLIDFRSYGEVDIEFGPRVTTLVGRNGQGKTNVVEAVRYLSTLSSHRVASDAPLLRQGAERAVVRARVEKAGRSLALEVTLNTGKANTARIGRAAAKPRDLLGTLRTVVFAPEDLSLVKGDPAGRRQFMDEPDRRVASSARWRVVRL</sequence>
<dbReference type="InterPro" id="IPR001238">
    <property type="entry name" value="DNA-binding_RecF"/>
</dbReference>
<accession>A0ABQ6IEN1</accession>
<comment type="function">
    <text evidence="7 8">The RecF protein is involved in DNA metabolism; it is required for DNA replication and normal SOS inducibility. RecF binds preferentially to single-stranded, linear DNA. It also seems to bind ATP.</text>
</comment>